<accession>A0A8S9Y6A0</accession>
<organism evidence="3 4">
    <name type="scientific">Apolygus lucorum</name>
    <name type="common">Small green plant bug</name>
    <name type="synonym">Lygocoris lucorum</name>
    <dbReference type="NCBI Taxonomy" id="248454"/>
    <lineage>
        <taxon>Eukaryota</taxon>
        <taxon>Metazoa</taxon>
        <taxon>Ecdysozoa</taxon>
        <taxon>Arthropoda</taxon>
        <taxon>Hexapoda</taxon>
        <taxon>Insecta</taxon>
        <taxon>Pterygota</taxon>
        <taxon>Neoptera</taxon>
        <taxon>Paraneoptera</taxon>
        <taxon>Hemiptera</taxon>
        <taxon>Heteroptera</taxon>
        <taxon>Panheteroptera</taxon>
        <taxon>Cimicomorpha</taxon>
        <taxon>Miridae</taxon>
        <taxon>Mirini</taxon>
        <taxon>Apolygus</taxon>
    </lineage>
</organism>
<sequence length="342" mass="39660">MPDANCRKIVSQAFMIRGNSAPAAKTMISAFQMQHMRSNKYLCFGSRAEEHRRPYHRTRMRKEVREKWKCDKCVGTKAKENDDKDDVGADKETQNKMDLNQKMDMLLSKFDSFQEKQDSFEASMDFFNSCFEDMKERFEDFKTELDEIKENQSILQNENVSLKEEVENLKLKVNDLDQLSLSTSVEIKGIPETHNENVLEIVKTLAVGENLAAKFQEVTNPLDEGSDQFPRGNSGFQIPEMEECDLLKLIRDMRVEVSGPAIPQAKETGIFVFQALQPSFWAMEMNCREPRRNYLNIPYMGKLGSKTRRAEKRRTKKGREEKKDPSEHEVQTRENSQEAILT</sequence>
<comment type="caution">
    <text evidence="3">The sequence shown here is derived from an EMBL/GenBank/DDBJ whole genome shotgun (WGS) entry which is preliminary data.</text>
</comment>
<protein>
    <submittedName>
        <fullName evidence="3">Uncharacterized protein</fullName>
    </submittedName>
</protein>
<feature type="region of interest" description="Disordered" evidence="2">
    <location>
        <begin position="305"/>
        <end position="342"/>
    </location>
</feature>
<evidence type="ECO:0000256" key="2">
    <source>
        <dbReference type="SAM" id="MobiDB-lite"/>
    </source>
</evidence>
<dbReference type="EMBL" id="WIXP02000001">
    <property type="protein sequence ID" value="KAF6216812.1"/>
    <property type="molecule type" value="Genomic_DNA"/>
</dbReference>
<gene>
    <name evidence="3" type="ORF">GE061_001162</name>
</gene>
<feature type="compositionally biased region" description="Basic and acidic residues" evidence="2">
    <location>
        <begin position="318"/>
        <end position="336"/>
    </location>
</feature>
<evidence type="ECO:0000313" key="3">
    <source>
        <dbReference type="EMBL" id="KAF6216812.1"/>
    </source>
</evidence>
<dbReference type="AlphaFoldDB" id="A0A8S9Y6A0"/>
<proteinExistence type="predicted"/>
<name>A0A8S9Y6A0_APOLU</name>
<feature type="compositionally biased region" description="Basic residues" evidence="2">
    <location>
        <begin position="305"/>
        <end position="317"/>
    </location>
</feature>
<feature type="coiled-coil region" evidence="1">
    <location>
        <begin position="89"/>
        <end position="179"/>
    </location>
</feature>
<keyword evidence="4" id="KW-1185">Reference proteome</keyword>
<keyword evidence="1" id="KW-0175">Coiled coil</keyword>
<evidence type="ECO:0000256" key="1">
    <source>
        <dbReference type="SAM" id="Coils"/>
    </source>
</evidence>
<reference evidence="3" key="1">
    <citation type="journal article" date="2021" name="Mol. Ecol. Resour.">
        <title>Apolygus lucorum genome provides insights into omnivorousness and mesophyll feeding.</title>
        <authorList>
            <person name="Liu Y."/>
            <person name="Liu H."/>
            <person name="Wang H."/>
            <person name="Huang T."/>
            <person name="Liu B."/>
            <person name="Yang B."/>
            <person name="Yin L."/>
            <person name="Li B."/>
            <person name="Zhang Y."/>
            <person name="Zhang S."/>
            <person name="Jiang F."/>
            <person name="Zhang X."/>
            <person name="Ren Y."/>
            <person name="Wang B."/>
            <person name="Wang S."/>
            <person name="Lu Y."/>
            <person name="Wu K."/>
            <person name="Fan W."/>
            <person name="Wang G."/>
        </authorList>
    </citation>
    <scope>NUCLEOTIDE SEQUENCE</scope>
    <source>
        <strain evidence="3">12Hb</strain>
    </source>
</reference>
<dbReference type="Proteomes" id="UP000466442">
    <property type="component" value="Linkage Group LG1"/>
</dbReference>
<evidence type="ECO:0000313" key="4">
    <source>
        <dbReference type="Proteomes" id="UP000466442"/>
    </source>
</evidence>